<evidence type="ECO:0000313" key="13">
    <source>
        <dbReference type="EMBL" id="PJK27963.1"/>
    </source>
</evidence>
<dbReference type="GO" id="GO:0005524">
    <property type="term" value="F:ATP binding"/>
    <property type="evidence" value="ECO:0007669"/>
    <property type="project" value="UniProtKB-KW"/>
</dbReference>
<dbReference type="RefSeq" id="WP_109794854.1">
    <property type="nucleotide sequence ID" value="NZ_PHIG01000052.1"/>
</dbReference>
<comment type="catalytic activity">
    <reaction evidence="10 11">
        <text>nicotinate beta-D-ribonucleotide + ATP + H(+) = deamido-NAD(+) + diphosphate</text>
        <dbReference type="Rhea" id="RHEA:22860"/>
        <dbReference type="ChEBI" id="CHEBI:15378"/>
        <dbReference type="ChEBI" id="CHEBI:30616"/>
        <dbReference type="ChEBI" id="CHEBI:33019"/>
        <dbReference type="ChEBI" id="CHEBI:57502"/>
        <dbReference type="ChEBI" id="CHEBI:58437"/>
        <dbReference type="EC" id="2.7.7.18"/>
    </reaction>
</comment>
<dbReference type="PANTHER" id="PTHR39321">
    <property type="entry name" value="NICOTINATE-NUCLEOTIDE ADENYLYLTRANSFERASE-RELATED"/>
    <property type="match status" value="1"/>
</dbReference>
<keyword evidence="4 11" id="KW-0662">Pyridine nucleotide biosynthesis</keyword>
<keyword evidence="6 11" id="KW-0548">Nucleotidyltransferase</keyword>
<gene>
    <name evidence="11" type="primary">nadD</name>
    <name evidence="13" type="ORF">CVT23_19735</name>
</gene>
<keyword evidence="14" id="KW-1185">Reference proteome</keyword>
<evidence type="ECO:0000259" key="12">
    <source>
        <dbReference type="Pfam" id="PF01467"/>
    </source>
</evidence>
<keyword evidence="8 11" id="KW-0067">ATP-binding</keyword>
<comment type="similarity">
    <text evidence="3 11">Belongs to the NadD family.</text>
</comment>
<dbReference type="GO" id="GO:0009435">
    <property type="term" value="P:NAD+ biosynthetic process"/>
    <property type="evidence" value="ECO:0007669"/>
    <property type="project" value="UniProtKB-UniRule"/>
</dbReference>
<organism evidence="13 14">
    <name type="scientific">Minwuia thermotolerans</name>
    <dbReference type="NCBI Taxonomy" id="2056226"/>
    <lineage>
        <taxon>Bacteria</taxon>
        <taxon>Pseudomonadati</taxon>
        <taxon>Pseudomonadota</taxon>
        <taxon>Alphaproteobacteria</taxon>
        <taxon>Minwuiales</taxon>
        <taxon>Minwuiaceae</taxon>
        <taxon>Minwuia</taxon>
    </lineage>
</organism>
<dbReference type="HAMAP" id="MF_00244">
    <property type="entry name" value="NaMN_adenylyltr"/>
    <property type="match status" value="1"/>
</dbReference>
<dbReference type="InterPro" id="IPR014729">
    <property type="entry name" value="Rossmann-like_a/b/a_fold"/>
</dbReference>
<dbReference type="InterPro" id="IPR004821">
    <property type="entry name" value="Cyt_trans-like"/>
</dbReference>
<proteinExistence type="inferred from homology"/>
<evidence type="ECO:0000256" key="7">
    <source>
        <dbReference type="ARBA" id="ARBA00022741"/>
    </source>
</evidence>
<dbReference type="Proteomes" id="UP000229498">
    <property type="component" value="Unassembled WGS sequence"/>
</dbReference>
<evidence type="ECO:0000256" key="6">
    <source>
        <dbReference type="ARBA" id="ARBA00022695"/>
    </source>
</evidence>
<dbReference type="InterPro" id="IPR005248">
    <property type="entry name" value="NadD/NMNAT"/>
</dbReference>
<dbReference type="OrthoDB" id="5295945at2"/>
<evidence type="ECO:0000256" key="2">
    <source>
        <dbReference type="ARBA" id="ARBA00005019"/>
    </source>
</evidence>
<evidence type="ECO:0000256" key="3">
    <source>
        <dbReference type="ARBA" id="ARBA00009014"/>
    </source>
</evidence>
<dbReference type="Pfam" id="PF01467">
    <property type="entry name" value="CTP_transf_like"/>
    <property type="match status" value="1"/>
</dbReference>
<sequence>MPHRGLRIGLLGGSFNPAHDGHRHLSLEALHRLALDEVWWLVSPQNPLKATKGMAPLARRLEFAERLARHPRIRVTDIEARMATRYTVDTLSELRRRHPDERFVWLMGADNLRQLPGWDRWTEMMALVPVAVFDREPYSWNVLTGQAATRFRRAYWRQSDVRALADAKPPAWSFIRMRRHPMSATKVRAHGATPWPVENPL</sequence>
<evidence type="ECO:0000256" key="5">
    <source>
        <dbReference type="ARBA" id="ARBA00022679"/>
    </source>
</evidence>
<evidence type="ECO:0000256" key="11">
    <source>
        <dbReference type="HAMAP-Rule" id="MF_00244"/>
    </source>
</evidence>
<dbReference type="GO" id="GO:0004515">
    <property type="term" value="F:nicotinate-nucleotide adenylyltransferase activity"/>
    <property type="evidence" value="ECO:0007669"/>
    <property type="project" value="UniProtKB-UniRule"/>
</dbReference>
<dbReference type="Gene3D" id="3.40.50.620">
    <property type="entry name" value="HUPs"/>
    <property type="match status" value="1"/>
</dbReference>
<evidence type="ECO:0000256" key="1">
    <source>
        <dbReference type="ARBA" id="ARBA00002324"/>
    </source>
</evidence>
<accession>A0A2M9FWY8</accession>
<evidence type="ECO:0000313" key="14">
    <source>
        <dbReference type="Proteomes" id="UP000229498"/>
    </source>
</evidence>
<keyword evidence="5 11" id="KW-0808">Transferase</keyword>
<dbReference type="UniPathway" id="UPA00253">
    <property type="reaction ID" value="UER00332"/>
</dbReference>
<evidence type="ECO:0000256" key="9">
    <source>
        <dbReference type="ARBA" id="ARBA00023027"/>
    </source>
</evidence>
<dbReference type="PANTHER" id="PTHR39321:SF3">
    <property type="entry name" value="PHOSPHOPANTETHEINE ADENYLYLTRANSFERASE"/>
    <property type="match status" value="1"/>
</dbReference>
<dbReference type="NCBIfam" id="TIGR00482">
    <property type="entry name" value="nicotinate (nicotinamide) nucleotide adenylyltransferase"/>
    <property type="match status" value="1"/>
</dbReference>
<evidence type="ECO:0000256" key="4">
    <source>
        <dbReference type="ARBA" id="ARBA00022642"/>
    </source>
</evidence>
<protein>
    <recommendedName>
        <fullName evidence="11">Probable nicotinate-nucleotide adenylyltransferase</fullName>
        <ecNumber evidence="11">2.7.7.18</ecNumber>
    </recommendedName>
    <alternativeName>
        <fullName evidence="11">Deamido-NAD(+) diphosphorylase</fullName>
    </alternativeName>
    <alternativeName>
        <fullName evidence="11">Deamido-NAD(+) pyrophosphorylase</fullName>
    </alternativeName>
    <alternativeName>
        <fullName evidence="11">Nicotinate mononucleotide adenylyltransferase</fullName>
        <shortName evidence="11">NaMN adenylyltransferase</shortName>
    </alternativeName>
</protein>
<dbReference type="AlphaFoldDB" id="A0A2M9FWY8"/>
<comment type="function">
    <text evidence="1 11">Catalyzes the reversible adenylation of nicotinate mononucleotide (NaMN) to nicotinic acid adenine dinucleotide (NaAD).</text>
</comment>
<evidence type="ECO:0000256" key="8">
    <source>
        <dbReference type="ARBA" id="ARBA00022840"/>
    </source>
</evidence>
<keyword evidence="7 11" id="KW-0547">Nucleotide-binding</keyword>
<dbReference type="SUPFAM" id="SSF52374">
    <property type="entry name" value="Nucleotidylyl transferase"/>
    <property type="match status" value="1"/>
</dbReference>
<dbReference type="NCBIfam" id="NF000843">
    <property type="entry name" value="PRK00071.2-2"/>
    <property type="match status" value="1"/>
</dbReference>
<comment type="pathway">
    <text evidence="2 11">Cofactor biosynthesis; NAD(+) biosynthesis; deamido-NAD(+) from nicotinate D-ribonucleotide: step 1/1.</text>
</comment>
<dbReference type="EMBL" id="PHIG01000052">
    <property type="protein sequence ID" value="PJK27963.1"/>
    <property type="molecule type" value="Genomic_DNA"/>
</dbReference>
<reference evidence="13 14" key="1">
    <citation type="submission" date="2017-11" db="EMBL/GenBank/DDBJ databases">
        <title>Draft genome sequence of Rhizobiales bacterium SY3-13.</title>
        <authorList>
            <person name="Sun C."/>
        </authorList>
    </citation>
    <scope>NUCLEOTIDE SEQUENCE [LARGE SCALE GENOMIC DNA]</scope>
    <source>
        <strain evidence="13 14">SY3-13</strain>
    </source>
</reference>
<feature type="domain" description="Cytidyltransferase-like" evidence="12">
    <location>
        <begin position="10"/>
        <end position="189"/>
    </location>
</feature>
<dbReference type="CDD" id="cd02165">
    <property type="entry name" value="NMNAT"/>
    <property type="match status" value="1"/>
</dbReference>
<dbReference type="EC" id="2.7.7.18" evidence="11"/>
<evidence type="ECO:0000256" key="10">
    <source>
        <dbReference type="ARBA" id="ARBA00048721"/>
    </source>
</evidence>
<comment type="caution">
    <text evidence="13">The sequence shown here is derived from an EMBL/GenBank/DDBJ whole genome shotgun (WGS) entry which is preliminary data.</text>
</comment>
<keyword evidence="9 11" id="KW-0520">NAD</keyword>
<name>A0A2M9FWY8_9PROT</name>